<dbReference type="CDD" id="cd01275">
    <property type="entry name" value="FHIT"/>
    <property type="match status" value="1"/>
</dbReference>
<evidence type="ECO:0000313" key="3">
    <source>
        <dbReference type="EMBL" id="CAB4544888.1"/>
    </source>
</evidence>
<dbReference type="Pfam" id="PF01230">
    <property type="entry name" value="HIT"/>
    <property type="match status" value="1"/>
</dbReference>
<dbReference type="InterPro" id="IPR011146">
    <property type="entry name" value="HIT-like"/>
</dbReference>
<dbReference type="InterPro" id="IPR052908">
    <property type="entry name" value="AP-4-A_phosphorylase"/>
</dbReference>
<dbReference type="PANTHER" id="PTHR42997:SF1">
    <property type="entry name" value="AP-4-A PHOSPHORYLASE"/>
    <property type="match status" value="1"/>
</dbReference>
<evidence type="ECO:0000256" key="1">
    <source>
        <dbReference type="ARBA" id="ARBA00022741"/>
    </source>
</evidence>
<reference evidence="3" key="1">
    <citation type="submission" date="2020-05" db="EMBL/GenBank/DDBJ databases">
        <authorList>
            <person name="Chiriac C."/>
            <person name="Salcher M."/>
            <person name="Ghai R."/>
            <person name="Kavagutti S V."/>
        </authorList>
    </citation>
    <scope>NUCLEOTIDE SEQUENCE</scope>
</reference>
<dbReference type="GO" id="GO:0003824">
    <property type="term" value="F:catalytic activity"/>
    <property type="evidence" value="ECO:0007669"/>
    <property type="project" value="InterPro"/>
</dbReference>
<keyword evidence="1" id="KW-0547">Nucleotide-binding</keyword>
<dbReference type="AlphaFoldDB" id="A0A6J6C3N9"/>
<dbReference type="InterPro" id="IPR039383">
    <property type="entry name" value="FHIT"/>
</dbReference>
<dbReference type="GO" id="GO:0000166">
    <property type="term" value="F:nucleotide binding"/>
    <property type="evidence" value="ECO:0007669"/>
    <property type="project" value="UniProtKB-KW"/>
</dbReference>
<feature type="domain" description="HIT" evidence="2">
    <location>
        <begin position="42"/>
        <end position="153"/>
    </location>
</feature>
<dbReference type="InterPro" id="IPR036265">
    <property type="entry name" value="HIT-like_sf"/>
</dbReference>
<name>A0A6J6C3N9_9ZZZZ</name>
<accession>A0A6J6C3N9</accession>
<organism evidence="3">
    <name type="scientific">freshwater metagenome</name>
    <dbReference type="NCBI Taxonomy" id="449393"/>
    <lineage>
        <taxon>unclassified sequences</taxon>
        <taxon>metagenomes</taxon>
        <taxon>ecological metagenomes</taxon>
    </lineage>
</organism>
<protein>
    <submittedName>
        <fullName evidence="3">Unannotated protein</fullName>
    </submittedName>
</protein>
<sequence>MPLDQLWATWRSLYVTGDPETRRALPGQHPRPADSDGNSGSLFERILNCGAPDSETFVLHRGAGCFVILNRFPYTSGHLMVLPNRAVADLEQLEQAEFAELWSLVRAGVSALKSTLNCDGVNVGINLGRAAGGSQTDHLHVHCVPRWVGDANFMAVVGGSQVMPVALEDVWQALRPCFTDLDASPASGQSAPEATFDT</sequence>
<dbReference type="EMBL" id="CAEZSF010000124">
    <property type="protein sequence ID" value="CAB4544888.1"/>
    <property type="molecule type" value="Genomic_DNA"/>
</dbReference>
<dbReference type="PANTHER" id="PTHR42997">
    <property type="entry name" value="HIT FAMILY HYDROLASE"/>
    <property type="match status" value="1"/>
</dbReference>
<gene>
    <name evidence="3" type="ORF">UFOPK1358_01252</name>
</gene>
<dbReference type="PROSITE" id="PS51084">
    <property type="entry name" value="HIT_2"/>
    <property type="match status" value="1"/>
</dbReference>
<dbReference type="SUPFAM" id="SSF54197">
    <property type="entry name" value="HIT-like"/>
    <property type="match status" value="1"/>
</dbReference>
<evidence type="ECO:0000259" key="2">
    <source>
        <dbReference type="PROSITE" id="PS51084"/>
    </source>
</evidence>
<proteinExistence type="predicted"/>
<dbReference type="Gene3D" id="3.30.428.10">
    <property type="entry name" value="HIT-like"/>
    <property type="match status" value="1"/>
</dbReference>